<accession>A0A9K3KUF9</accession>
<evidence type="ECO:0000313" key="2">
    <source>
        <dbReference type="EMBL" id="KAG7349711.1"/>
    </source>
</evidence>
<reference evidence="2" key="1">
    <citation type="journal article" date="2021" name="Sci. Rep.">
        <title>Diploid genomic architecture of Nitzschia inconspicua, an elite biomass production diatom.</title>
        <authorList>
            <person name="Oliver A."/>
            <person name="Podell S."/>
            <person name="Pinowska A."/>
            <person name="Traller J.C."/>
            <person name="Smith S.R."/>
            <person name="McClure R."/>
            <person name="Beliaev A."/>
            <person name="Bohutskyi P."/>
            <person name="Hill E.A."/>
            <person name="Rabines A."/>
            <person name="Zheng H."/>
            <person name="Allen L.Z."/>
            <person name="Kuo A."/>
            <person name="Grigoriev I.V."/>
            <person name="Allen A.E."/>
            <person name="Hazlebeck D."/>
            <person name="Allen E.E."/>
        </authorList>
    </citation>
    <scope>NUCLEOTIDE SEQUENCE</scope>
    <source>
        <strain evidence="2">Hildebrandi</strain>
    </source>
</reference>
<dbReference type="OrthoDB" id="49519at2759"/>
<gene>
    <name evidence="2" type="ORF">IV203_012308</name>
</gene>
<dbReference type="Proteomes" id="UP000693970">
    <property type="component" value="Unassembled WGS sequence"/>
</dbReference>
<name>A0A9K3KUF9_9STRA</name>
<feature type="compositionally biased region" description="Basic residues" evidence="1">
    <location>
        <begin position="691"/>
        <end position="703"/>
    </location>
</feature>
<feature type="compositionally biased region" description="Basic and acidic residues" evidence="1">
    <location>
        <begin position="704"/>
        <end position="714"/>
    </location>
</feature>
<dbReference type="EMBL" id="JAGRRH010000019">
    <property type="protein sequence ID" value="KAG7349711.1"/>
    <property type="molecule type" value="Genomic_DNA"/>
</dbReference>
<sequence length="1062" mass="122222">MRFRPLLIDYHAEALHMEEEERRLSGKKRRVIWIQNYDAVTTISDNDTNASQVYPFDTRLRDDGPGLDTRSMEQRNNTNETVQSLGNGTNDDQISVNRYPTPIKKQCRHGLPKENMEENNSFVATFKPPRAFLDFMDDNTLLMKKIQKISKTASLPFGVLGWEEEEEEDVDLCTDIGTSLLTYNKSRSWFDVGRYFEVLYRTPWLLSFVSTIRRQVNTKRITENSSILDPRVLVYGFLKWNPFSAFLRDQSFNKLVLIQFAETCFGRHEKALRIWHEGYGFQPKSTWDDHFVPTTHRALFVSWGLVSIRRSNGSIMHGNFGRMVSEAASLVRPAAVIQDSSDLPSYTCYLKSRSASNDSPRRFTAKNYTNIERGSIEEFQLEKTCEKQQCKPRIHRLRVKPFPDSPDKLAVMSIDDFARSHQQARKINDTQMLETGVTGPADNRQAVTGSRVRERISSYPPANVARKFWSHFDEGDTQGSSGPSEGDDEHVSMSSPDCTHNFVRERGPPLQETMVFEDKSGPRMSSSSPNDVEVEAINRSKERENLLLERFGLQKEEKASSHAFCHCEDSVAATIRLPKPEETSCRDFNEEDHPNSQSVIKDSVSRIENITEVCDWTREPTLSRDLLAHDSQGFDYQDQSSTEWFPGPQDDNSEHKVADEKTQNIPSILEIHIDREEKKRRHDKPKESKKKEKKRRKRRKREKKEKDDLETPRKLDFRKVSPIMSRKENVGDVDVRNRRSRHVEFNSALLVDDHSSALGSQVSQQKTIEDTCFEKTTSFDDLRESSDKSQHQQQECNNYPHSLGDIPLRMLCSEKFLENFGYVVADLARGDLFDGQLIQIHLIDTPLMKATGVDIELPHKGAFLVFNVSLAQRWGNDFLASITDLAASSRYRWLEVFLCLDFIIDSETSLWITRLQKAMFVIEGFPGTKTRFTITSRDSLSSTIAYSVMSLEFNGPFISENMDVYLSDIRTRNRLDFLLALLPSLSVTGALFWLESVVNVQRPQDTYEQQISIWFNSLFVEKCEEQQRLSSLITSDSILREELGPNVVLQLRFLARVNAARH</sequence>
<proteinExistence type="predicted"/>
<evidence type="ECO:0000313" key="3">
    <source>
        <dbReference type="Proteomes" id="UP000693970"/>
    </source>
</evidence>
<feature type="region of interest" description="Disordered" evidence="1">
    <location>
        <begin position="635"/>
        <end position="714"/>
    </location>
</feature>
<keyword evidence="3" id="KW-1185">Reference proteome</keyword>
<dbReference type="AlphaFoldDB" id="A0A9K3KUF9"/>
<organism evidence="2 3">
    <name type="scientific">Nitzschia inconspicua</name>
    <dbReference type="NCBI Taxonomy" id="303405"/>
    <lineage>
        <taxon>Eukaryota</taxon>
        <taxon>Sar</taxon>
        <taxon>Stramenopiles</taxon>
        <taxon>Ochrophyta</taxon>
        <taxon>Bacillariophyta</taxon>
        <taxon>Bacillariophyceae</taxon>
        <taxon>Bacillariophycidae</taxon>
        <taxon>Bacillariales</taxon>
        <taxon>Bacillariaceae</taxon>
        <taxon>Nitzschia</taxon>
    </lineage>
</organism>
<feature type="region of interest" description="Disordered" evidence="1">
    <location>
        <begin position="472"/>
        <end position="495"/>
    </location>
</feature>
<protein>
    <submittedName>
        <fullName evidence="2">Uncharacterized protein</fullName>
    </submittedName>
</protein>
<comment type="caution">
    <text evidence="2">The sequence shown here is derived from an EMBL/GenBank/DDBJ whole genome shotgun (WGS) entry which is preliminary data.</text>
</comment>
<feature type="region of interest" description="Disordered" evidence="1">
    <location>
        <begin position="56"/>
        <end position="97"/>
    </location>
</feature>
<reference evidence="2" key="2">
    <citation type="submission" date="2021-04" db="EMBL/GenBank/DDBJ databases">
        <authorList>
            <person name="Podell S."/>
        </authorList>
    </citation>
    <scope>NUCLEOTIDE SEQUENCE</scope>
    <source>
        <strain evidence="2">Hildebrandi</strain>
    </source>
</reference>
<feature type="compositionally biased region" description="Basic and acidic residues" evidence="1">
    <location>
        <begin position="652"/>
        <end position="662"/>
    </location>
</feature>
<feature type="compositionally biased region" description="Polar residues" evidence="1">
    <location>
        <begin position="74"/>
        <end position="97"/>
    </location>
</feature>
<evidence type="ECO:0000256" key="1">
    <source>
        <dbReference type="SAM" id="MobiDB-lite"/>
    </source>
</evidence>